<keyword evidence="1" id="KW-0449">Lipoprotein</keyword>
<accession>A0AAF1K4C3</accession>
<name>A0AAF1K4C3_9HYPH</name>
<evidence type="ECO:0000313" key="1">
    <source>
        <dbReference type="EMBL" id="WFR95191.1"/>
    </source>
</evidence>
<dbReference type="Proteomes" id="UP000249499">
    <property type="component" value="Chromosome"/>
</dbReference>
<dbReference type="KEGG" id="rtu:PR017_15545"/>
<dbReference type="RefSeq" id="WP_111222115.1">
    <property type="nucleotide sequence ID" value="NZ_CP117255.1"/>
</dbReference>
<dbReference type="EMBL" id="CP117255">
    <property type="protein sequence ID" value="WFR95191.1"/>
    <property type="molecule type" value="Genomic_DNA"/>
</dbReference>
<reference evidence="1 2" key="1">
    <citation type="journal article" date="2018" name="Sci. Rep.">
        <title>Rhizobium tumorigenes sp. nov., a novel plant tumorigenic bacterium isolated from cane gall tumors on thornless blackberry.</title>
        <authorList>
            <person name="Kuzmanovi N."/>
            <person name="Smalla K."/>
            <person name="Gronow S."/>
            <person name="PuBawska J."/>
        </authorList>
    </citation>
    <scope>NUCLEOTIDE SEQUENCE [LARGE SCALE GENOMIC DNA]</scope>
    <source>
        <strain evidence="1 2">1078</strain>
    </source>
</reference>
<organism evidence="1 2">
    <name type="scientific">Rhizobium tumorigenes</name>
    <dbReference type="NCBI Taxonomy" id="2041385"/>
    <lineage>
        <taxon>Bacteria</taxon>
        <taxon>Pseudomonadati</taxon>
        <taxon>Pseudomonadota</taxon>
        <taxon>Alphaproteobacteria</taxon>
        <taxon>Hyphomicrobiales</taxon>
        <taxon>Rhizobiaceae</taxon>
        <taxon>Rhizobium/Agrobacterium group</taxon>
        <taxon>Rhizobium</taxon>
    </lineage>
</organism>
<dbReference type="AlphaFoldDB" id="A0AAF1K4C3"/>
<sequence length="179" mass="18702">MSSDFMSKLARIACAVTVIAVPALLSSCQVRPLYAESTGATAKMATVGFTDAVAADAAQRRVGQEVRNQLIFIASHGAGEPANPQYMVSLNVSSGTGGVLYLASSDTSQAGRTTVTASYVIKRISDGKVIKAGNRSMVALVDFPTQEFAKQRAIRDAEDRAAREVAQFVGADIAAALSN</sequence>
<proteinExistence type="predicted"/>
<gene>
    <name evidence="1" type="primary">lptE</name>
    <name evidence="1" type="ORF">PR017_15545</name>
</gene>
<dbReference type="Gene3D" id="3.30.160.150">
    <property type="entry name" value="Lipoprotein like domain"/>
    <property type="match status" value="1"/>
</dbReference>
<reference evidence="2" key="2">
    <citation type="journal article" date="2023" name="MicrobiologyOpen">
        <title>Genomics of the tumorigenes clade of the family Rhizobiaceae and description of Rhizobium rhododendri sp. nov.</title>
        <authorList>
            <person name="Kuzmanovic N."/>
            <person name="diCenzo G.C."/>
            <person name="Bunk B."/>
            <person name="Sproeer C."/>
            <person name="Fruehling A."/>
            <person name="Neumann-Schaal M."/>
            <person name="Overmann J."/>
            <person name="Smalla K."/>
        </authorList>
    </citation>
    <scope>NUCLEOTIDE SEQUENCE [LARGE SCALE GENOMIC DNA]</scope>
    <source>
        <strain evidence="2">1078</strain>
    </source>
</reference>
<evidence type="ECO:0000313" key="2">
    <source>
        <dbReference type="Proteomes" id="UP000249499"/>
    </source>
</evidence>
<keyword evidence="2" id="KW-1185">Reference proteome</keyword>
<protein>
    <submittedName>
        <fullName evidence="1">LPS assembly lipoprotein LptE</fullName>
    </submittedName>
</protein>